<dbReference type="AlphaFoldDB" id="A0A918ZUS3"/>
<dbReference type="Proteomes" id="UP000641386">
    <property type="component" value="Unassembled WGS sequence"/>
</dbReference>
<dbReference type="Pfam" id="PF13449">
    <property type="entry name" value="Phytase-like"/>
    <property type="match status" value="1"/>
</dbReference>
<feature type="domain" description="Phytase-like" evidence="2">
    <location>
        <begin position="143"/>
        <end position="497"/>
    </location>
</feature>
<dbReference type="PANTHER" id="PTHR37957:SF1">
    <property type="entry name" value="PHYTASE-LIKE DOMAIN-CONTAINING PROTEIN"/>
    <property type="match status" value="1"/>
</dbReference>
<evidence type="ECO:0000256" key="1">
    <source>
        <dbReference type="SAM" id="SignalP"/>
    </source>
</evidence>
<name>A0A918ZUS3_9ACTN</name>
<protein>
    <recommendedName>
        <fullName evidence="2">Phytase-like domain-containing protein</fullName>
    </recommendedName>
</protein>
<reference evidence="3" key="1">
    <citation type="journal article" date="2014" name="Int. J. Syst. Evol. Microbiol.">
        <title>Complete genome sequence of Corynebacterium casei LMG S-19264T (=DSM 44701T), isolated from a smear-ripened cheese.</title>
        <authorList>
            <consortium name="US DOE Joint Genome Institute (JGI-PGF)"/>
            <person name="Walter F."/>
            <person name="Albersmeier A."/>
            <person name="Kalinowski J."/>
            <person name="Ruckert C."/>
        </authorList>
    </citation>
    <scope>NUCLEOTIDE SEQUENCE</scope>
    <source>
        <strain evidence="3">JCM 3302</strain>
    </source>
</reference>
<dbReference type="EMBL" id="BNBC01000008">
    <property type="protein sequence ID" value="GHE68708.1"/>
    <property type="molecule type" value="Genomic_DNA"/>
</dbReference>
<reference evidence="3" key="2">
    <citation type="submission" date="2020-09" db="EMBL/GenBank/DDBJ databases">
        <authorList>
            <person name="Sun Q."/>
            <person name="Ohkuma M."/>
        </authorList>
    </citation>
    <scope>NUCLEOTIDE SEQUENCE</scope>
    <source>
        <strain evidence="3">JCM 3302</strain>
    </source>
</reference>
<dbReference type="PANTHER" id="PTHR37957">
    <property type="entry name" value="BLR7070 PROTEIN"/>
    <property type="match status" value="1"/>
</dbReference>
<dbReference type="RefSeq" id="WP_189899226.1">
    <property type="nucleotide sequence ID" value="NZ_BNBC01000008.1"/>
</dbReference>
<organism evidence="3 4">
    <name type="scientific">Streptomyces spiralis</name>
    <dbReference type="NCBI Taxonomy" id="66376"/>
    <lineage>
        <taxon>Bacteria</taxon>
        <taxon>Bacillati</taxon>
        <taxon>Actinomycetota</taxon>
        <taxon>Actinomycetes</taxon>
        <taxon>Kitasatosporales</taxon>
        <taxon>Streptomycetaceae</taxon>
        <taxon>Streptomyces</taxon>
    </lineage>
</organism>
<dbReference type="InterPro" id="IPR027372">
    <property type="entry name" value="Phytase-like_dom"/>
</dbReference>
<keyword evidence="1" id="KW-0732">Signal</keyword>
<sequence length="548" mass="57088">MSHPRRAIAAATAVVTTAAVLSLTGSSGSAGAAETARHGGRPALTARPDAYAAHAGRTLTVRGHGFLSNDSGRPVTLVSHTRTAHGSLTVRQDGSFGYTPDAGFRGTDRFTYKVSDAVRLYRTHLPPLATIGGVKLSAGAFGSSLYPVPGSKDEFYGITDRGPNVDTPDGRKALPLPDFVPAIARIRLVGTTAEILKTIPLRAADGTPYNGHVSTQADTGESLVDLAGDALPASPYGYDPEGLVALPDGTFWVSDEYGPYITHFSRDGRAIERLSPFDGSLPAELSARVPNKGMEGLTITPDGSTLVGMMQSALQEPDLPAGVKAKNVTALRIVTYHLRTHATHEYVYLLDDPKKNSGAVSEITALSDTTFLVDERDGAMEPGAYKKLFRIDIKDATDVGPSARVPGSVYDGARGGLLIGADRRTVDAYVGQDDTATAAAALKAVGVTPVAKSTYLDLGALVTGLDPAGGFFGHDKIEGVATTDGGRTIVVSNDSDFGVDGVSNDAAPYGLHAKILPDGLQDDGEYLAVDTTKLPAATSTATVTITVR</sequence>
<evidence type="ECO:0000259" key="2">
    <source>
        <dbReference type="Pfam" id="PF13449"/>
    </source>
</evidence>
<dbReference type="SUPFAM" id="SSF75011">
    <property type="entry name" value="3-carboxy-cis,cis-mucoante lactonizing enzyme"/>
    <property type="match status" value="1"/>
</dbReference>
<dbReference type="Pfam" id="PF17963">
    <property type="entry name" value="Big_9"/>
    <property type="match status" value="1"/>
</dbReference>
<dbReference type="Gene3D" id="2.60.40.3440">
    <property type="match status" value="1"/>
</dbReference>
<proteinExistence type="predicted"/>
<accession>A0A918ZUS3</accession>
<comment type="caution">
    <text evidence="3">The sequence shown here is derived from an EMBL/GenBank/DDBJ whole genome shotgun (WGS) entry which is preliminary data.</text>
</comment>
<feature type="chain" id="PRO_5037160621" description="Phytase-like domain-containing protein" evidence="1">
    <location>
        <begin position="33"/>
        <end position="548"/>
    </location>
</feature>
<keyword evidence="4" id="KW-1185">Reference proteome</keyword>
<evidence type="ECO:0000313" key="3">
    <source>
        <dbReference type="EMBL" id="GHE68708.1"/>
    </source>
</evidence>
<gene>
    <name evidence="3" type="ORF">GCM10014715_23060</name>
</gene>
<feature type="signal peptide" evidence="1">
    <location>
        <begin position="1"/>
        <end position="32"/>
    </location>
</feature>
<evidence type="ECO:0000313" key="4">
    <source>
        <dbReference type="Proteomes" id="UP000641386"/>
    </source>
</evidence>